<dbReference type="CDD" id="cd07984">
    <property type="entry name" value="LPLAT_LABLAT-like"/>
    <property type="match status" value="1"/>
</dbReference>
<keyword evidence="5" id="KW-0472">Membrane</keyword>
<evidence type="ECO:0000256" key="5">
    <source>
        <dbReference type="ARBA" id="ARBA00023136"/>
    </source>
</evidence>
<proteinExistence type="predicted"/>
<dbReference type="InterPro" id="IPR004960">
    <property type="entry name" value="LipA_acyltrans"/>
</dbReference>
<evidence type="ECO:0000256" key="6">
    <source>
        <dbReference type="ARBA" id="ARBA00023315"/>
    </source>
</evidence>
<evidence type="ECO:0000313" key="7">
    <source>
        <dbReference type="EMBL" id="RKI12318.1"/>
    </source>
</evidence>
<evidence type="ECO:0000256" key="1">
    <source>
        <dbReference type="ARBA" id="ARBA00004533"/>
    </source>
</evidence>
<accession>A0ABX9QNI3</accession>
<dbReference type="Pfam" id="PF03279">
    <property type="entry name" value="Lip_A_acyltrans"/>
    <property type="match status" value="1"/>
</dbReference>
<keyword evidence="8" id="KW-1185">Reference proteome</keyword>
<dbReference type="EMBL" id="RAWI01000051">
    <property type="protein sequence ID" value="RKI12318.1"/>
    <property type="molecule type" value="Genomic_DNA"/>
</dbReference>
<evidence type="ECO:0000256" key="4">
    <source>
        <dbReference type="ARBA" id="ARBA00022679"/>
    </source>
</evidence>
<comment type="subcellular location">
    <subcellularLocation>
        <location evidence="1">Cell inner membrane</location>
    </subcellularLocation>
</comment>
<gene>
    <name evidence="7" type="ORF">D7Y13_09520</name>
</gene>
<evidence type="ECO:0000256" key="3">
    <source>
        <dbReference type="ARBA" id="ARBA00022519"/>
    </source>
</evidence>
<keyword evidence="3" id="KW-0997">Cell inner membrane</keyword>
<organism evidence="7 8">
    <name type="scientific">Corallococcus praedator</name>
    <dbReference type="NCBI Taxonomy" id="2316724"/>
    <lineage>
        <taxon>Bacteria</taxon>
        <taxon>Pseudomonadati</taxon>
        <taxon>Myxococcota</taxon>
        <taxon>Myxococcia</taxon>
        <taxon>Myxococcales</taxon>
        <taxon>Cystobacterineae</taxon>
        <taxon>Myxococcaceae</taxon>
        <taxon>Corallococcus</taxon>
    </lineage>
</organism>
<comment type="caution">
    <text evidence="7">The sequence shown here is derived from an EMBL/GenBank/DDBJ whole genome shotgun (WGS) entry which is preliminary data.</text>
</comment>
<evidence type="ECO:0000313" key="8">
    <source>
        <dbReference type="Proteomes" id="UP000278907"/>
    </source>
</evidence>
<dbReference type="Proteomes" id="UP000278907">
    <property type="component" value="Unassembled WGS sequence"/>
</dbReference>
<protein>
    <submittedName>
        <fullName evidence="7">Lipid A biosynthesis acyltransferase</fullName>
    </submittedName>
</protein>
<dbReference type="PIRSF" id="PIRSF026649">
    <property type="entry name" value="MsbB"/>
    <property type="match status" value="1"/>
</dbReference>
<keyword evidence="4" id="KW-0808">Transferase</keyword>
<dbReference type="GO" id="GO:0016746">
    <property type="term" value="F:acyltransferase activity"/>
    <property type="evidence" value="ECO:0007669"/>
    <property type="project" value="UniProtKB-KW"/>
</dbReference>
<evidence type="ECO:0000256" key="2">
    <source>
        <dbReference type="ARBA" id="ARBA00022475"/>
    </source>
</evidence>
<keyword evidence="6 7" id="KW-0012">Acyltransferase</keyword>
<sequence length="321" mass="34754">MERPPLTKRLKRYLRYLLIAGMLRLLQFLSLGTARTLGMTLGGWAYALAGGERRKALKSLSRAFPDRSDAERDALARGAFRHLAAAALEVASARALDAGLEALVSWPAGDRAVLEAALAKGRGVVFVSGHVGNWELLARRVAKAGYPSQSIAKETSDPRLTALVEDFRAKGGVRSIWRGQEGAARAMLRALRSGEILGILIDQDTKVQSVFVPFFGELAATPRAAADLALRTGAAVVVGFCQREGEGYRLTMEEVPAPEVTEREAAVQALTAALSQRIEAAIRRAPEQWVWMHQRWKTRPVMEASQAAAPALPDPASAPVR</sequence>
<reference evidence="7 8" key="1">
    <citation type="submission" date="2018-09" db="EMBL/GenBank/DDBJ databases">
        <authorList>
            <person name="Livingstone P.G."/>
            <person name="Whitworth D.E."/>
        </authorList>
    </citation>
    <scope>NUCLEOTIDE SEQUENCE [LARGE SCALE GENOMIC DNA]</scope>
    <source>
        <strain evidence="7 8">CA031B</strain>
    </source>
</reference>
<dbReference type="PANTHER" id="PTHR30606">
    <property type="entry name" value="LIPID A BIOSYNTHESIS LAUROYL ACYLTRANSFERASE"/>
    <property type="match status" value="1"/>
</dbReference>
<dbReference type="RefSeq" id="WP_120583582.1">
    <property type="nucleotide sequence ID" value="NZ_RAWI01000051.1"/>
</dbReference>
<dbReference type="PANTHER" id="PTHR30606:SF10">
    <property type="entry name" value="PHOSPHATIDYLINOSITOL MANNOSIDE ACYLTRANSFERASE"/>
    <property type="match status" value="1"/>
</dbReference>
<keyword evidence="2" id="KW-1003">Cell membrane</keyword>
<name>A0ABX9QNI3_9BACT</name>